<protein>
    <submittedName>
        <fullName evidence="7">Putative complement receptor type 2</fullName>
    </submittedName>
</protein>
<name>V5H4C7_IXORI</name>
<dbReference type="AlphaFoldDB" id="V5H4C7"/>
<dbReference type="Gene3D" id="2.10.70.10">
    <property type="entry name" value="Complement Module, domain 1"/>
    <property type="match status" value="2"/>
</dbReference>
<keyword evidence="4" id="KW-0768">Sushi</keyword>
<dbReference type="InterPro" id="IPR051277">
    <property type="entry name" value="SEZ6_CSMD_C4BPB_Regulators"/>
</dbReference>
<evidence type="ECO:0000313" key="7">
    <source>
        <dbReference type="EMBL" id="JAB71854.1"/>
    </source>
</evidence>
<keyword evidence="2" id="KW-0677">Repeat</keyword>
<dbReference type="InterPro" id="IPR035976">
    <property type="entry name" value="Sushi/SCR/CCP_sf"/>
</dbReference>
<dbReference type="Pfam" id="PF00084">
    <property type="entry name" value="Sushi"/>
    <property type="match status" value="1"/>
</dbReference>
<dbReference type="PANTHER" id="PTHR45656:SF4">
    <property type="entry name" value="PROTEIN CBR-CLEC-78"/>
    <property type="match status" value="1"/>
</dbReference>
<dbReference type="SUPFAM" id="SSF57535">
    <property type="entry name" value="Complement control module/SCR domain"/>
    <property type="match status" value="1"/>
</dbReference>
<organism evidence="7">
    <name type="scientific">Ixodes ricinus</name>
    <name type="common">Common tick</name>
    <name type="synonym">Acarus ricinus</name>
    <dbReference type="NCBI Taxonomy" id="34613"/>
    <lineage>
        <taxon>Eukaryota</taxon>
        <taxon>Metazoa</taxon>
        <taxon>Ecdysozoa</taxon>
        <taxon>Arthropoda</taxon>
        <taxon>Chelicerata</taxon>
        <taxon>Arachnida</taxon>
        <taxon>Acari</taxon>
        <taxon>Parasitiformes</taxon>
        <taxon>Ixodida</taxon>
        <taxon>Ixodoidea</taxon>
        <taxon>Ixodidae</taxon>
        <taxon>Ixodinae</taxon>
        <taxon>Ixodes</taxon>
    </lineage>
</organism>
<evidence type="ECO:0000256" key="3">
    <source>
        <dbReference type="ARBA" id="ARBA00023157"/>
    </source>
</evidence>
<dbReference type="PROSITE" id="PS50923">
    <property type="entry name" value="SUSHI"/>
    <property type="match status" value="1"/>
</dbReference>
<dbReference type="EMBL" id="GANP01012614">
    <property type="protein sequence ID" value="JAB71854.1"/>
    <property type="molecule type" value="mRNA"/>
</dbReference>
<dbReference type="SMART" id="SM00032">
    <property type="entry name" value="CCP"/>
    <property type="match status" value="1"/>
</dbReference>
<keyword evidence="3 4" id="KW-1015">Disulfide bond</keyword>
<evidence type="ECO:0000256" key="4">
    <source>
        <dbReference type="PROSITE-ProRule" id="PRU00302"/>
    </source>
</evidence>
<feature type="disulfide bond" evidence="4">
    <location>
        <begin position="28"/>
        <end position="71"/>
    </location>
</feature>
<dbReference type="CDD" id="cd00033">
    <property type="entry name" value="CCP"/>
    <property type="match status" value="1"/>
</dbReference>
<reference evidence="7" key="1">
    <citation type="journal article" date="2015" name="Sci. Rep.">
        <title>Tissue- and time-dependent transcription in Ixodes ricinus salivary glands and midguts when blood feeding on the vertebrate host.</title>
        <authorList>
            <person name="Kotsyfakis M."/>
            <person name="Schwarz A."/>
            <person name="Erhart J."/>
            <person name="Ribeiro J.M."/>
        </authorList>
    </citation>
    <scope>NUCLEOTIDE SEQUENCE</scope>
    <source>
        <tissue evidence="7">Salivary gland and midgut</tissue>
    </source>
</reference>
<feature type="signal peptide" evidence="5">
    <location>
        <begin position="1"/>
        <end position="23"/>
    </location>
</feature>
<evidence type="ECO:0000256" key="1">
    <source>
        <dbReference type="ARBA" id="ARBA00022729"/>
    </source>
</evidence>
<feature type="domain" description="Sushi" evidence="6">
    <location>
        <begin position="26"/>
        <end position="89"/>
    </location>
</feature>
<accession>V5H4C7</accession>
<dbReference type="InterPro" id="IPR000436">
    <property type="entry name" value="Sushi_SCR_CCP_dom"/>
</dbReference>
<proteinExistence type="evidence at transcript level"/>
<keyword evidence="1 5" id="KW-0732">Signal</keyword>
<evidence type="ECO:0000256" key="2">
    <source>
        <dbReference type="ARBA" id="ARBA00022737"/>
    </source>
</evidence>
<feature type="chain" id="PRO_5004735018" evidence="5">
    <location>
        <begin position="24"/>
        <end position="143"/>
    </location>
</feature>
<keyword evidence="7" id="KW-0675">Receptor</keyword>
<sequence length="143" mass="15570">MQAGGRKALGVFLALQFLSSVASSPLDCPDVPVISNGSYFILRDNSTGEGPIVRYDCEEGFFLKGDQDLTCVLKDGAFQWETRILRCAKRSWTAQTVGSLKNGYIEHDGCCAPGDVVEFFCDEDFELEGAASATSPRTNGVWE</sequence>
<evidence type="ECO:0000259" key="6">
    <source>
        <dbReference type="PROSITE" id="PS50923"/>
    </source>
</evidence>
<dbReference type="PANTHER" id="PTHR45656">
    <property type="entry name" value="PROTEIN CBR-CLEC-78"/>
    <property type="match status" value="1"/>
</dbReference>
<comment type="caution">
    <text evidence="4">Lacks conserved residue(s) required for the propagation of feature annotation.</text>
</comment>
<evidence type="ECO:0000256" key="5">
    <source>
        <dbReference type="SAM" id="SignalP"/>
    </source>
</evidence>